<feature type="region of interest" description="Disordered" evidence="1">
    <location>
        <begin position="89"/>
        <end position="125"/>
    </location>
</feature>
<evidence type="ECO:0000313" key="3">
    <source>
        <dbReference type="Proteomes" id="UP000701801"/>
    </source>
</evidence>
<organism evidence="2 3">
    <name type="scientific">Hymenoscyphus albidus</name>
    <dbReference type="NCBI Taxonomy" id="595503"/>
    <lineage>
        <taxon>Eukaryota</taxon>
        <taxon>Fungi</taxon>
        <taxon>Dikarya</taxon>
        <taxon>Ascomycota</taxon>
        <taxon>Pezizomycotina</taxon>
        <taxon>Leotiomycetes</taxon>
        <taxon>Helotiales</taxon>
        <taxon>Helotiaceae</taxon>
        <taxon>Hymenoscyphus</taxon>
    </lineage>
</organism>
<dbReference type="EMBL" id="CAJVRM010000104">
    <property type="protein sequence ID" value="CAG8974448.1"/>
    <property type="molecule type" value="Genomic_DNA"/>
</dbReference>
<evidence type="ECO:0000313" key="2">
    <source>
        <dbReference type="EMBL" id="CAG8974448.1"/>
    </source>
</evidence>
<proteinExistence type="predicted"/>
<name>A0A9N9LIN4_9HELO</name>
<comment type="caution">
    <text evidence="2">The sequence shown here is derived from an EMBL/GenBank/DDBJ whole genome shotgun (WGS) entry which is preliminary data.</text>
</comment>
<evidence type="ECO:0000256" key="1">
    <source>
        <dbReference type="SAM" id="MobiDB-lite"/>
    </source>
</evidence>
<accession>A0A9N9LIN4</accession>
<keyword evidence="3" id="KW-1185">Reference proteome</keyword>
<dbReference type="OrthoDB" id="10300507at2759"/>
<sequence>MDPQDPQQHCVTFAAYHGNLQIPIQSPQHQFPFSGPPNSQVAVLPSWGPSYWPGVLGGGASHRSELNQIPFTSANSFYYFSEPESTDDYPLFPPSGFSNDGDPSSVSSAPPSPSYQTMAHNNPSASSNIDHPAYSRVPVSILPAPPVQQRFGGAMNPTSLDAFLATHGMVNNSVAPGFRQVAHPHSSTMAAANNFFAPSASQNELNYTIAGDIPDNWQDMSRLVGGLPIDGAQGFETPTMHPFTTHQWKAKSSIFDKLSKDALGLILDYVGATWNGEMPNLIIALRPSIIAYDNILEHFIDTNKFVLCPGNNWSLGGMHPQVIGRIKHLELSVCACNLTDGDNEWVIPEQTWGPTEKALKSVETVTIYSSNAIKHLPKLTKYPAFKIAHKCSSREDQYLIDFVKRYPIFLRPFDNLRGTTVHVSLTPLIQRNQLAQSDNLCRRTKAPADLHLRNHTTTVEYEVDGRTGLVGQKWVWKVADDKPGLNWHRIWRSLVPPHLQDISNLIDWSGGSDGAGQAAEQGQNTAMTL</sequence>
<dbReference type="AlphaFoldDB" id="A0A9N9LIN4"/>
<reference evidence="2" key="1">
    <citation type="submission" date="2021-07" db="EMBL/GenBank/DDBJ databases">
        <authorList>
            <person name="Durling M."/>
        </authorList>
    </citation>
    <scope>NUCLEOTIDE SEQUENCE</scope>
</reference>
<gene>
    <name evidence="2" type="ORF">HYALB_00004144</name>
</gene>
<protein>
    <submittedName>
        <fullName evidence="2">Uncharacterized protein</fullName>
    </submittedName>
</protein>
<feature type="compositionally biased region" description="Polar residues" evidence="1">
    <location>
        <begin position="115"/>
        <end position="125"/>
    </location>
</feature>
<dbReference type="Proteomes" id="UP000701801">
    <property type="component" value="Unassembled WGS sequence"/>
</dbReference>